<evidence type="ECO:0008006" key="3">
    <source>
        <dbReference type="Google" id="ProtNLM"/>
    </source>
</evidence>
<accession>A0ABU8B604</accession>
<organism evidence="1 2">
    <name type="scientific">Bradyrhizobium algeriense</name>
    <dbReference type="NCBI Taxonomy" id="634784"/>
    <lineage>
        <taxon>Bacteria</taxon>
        <taxon>Pseudomonadati</taxon>
        <taxon>Pseudomonadota</taxon>
        <taxon>Alphaproteobacteria</taxon>
        <taxon>Hyphomicrobiales</taxon>
        <taxon>Nitrobacteraceae</taxon>
        <taxon>Bradyrhizobium</taxon>
    </lineage>
</organism>
<dbReference type="EMBL" id="JAZHRV010000001">
    <property type="protein sequence ID" value="MEH2553597.1"/>
    <property type="molecule type" value="Genomic_DNA"/>
</dbReference>
<reference evidence="1 2" key="1">
    <citation type="submission" date="2024-02" db="EMBL/GenBank/DDBJ databases">
        <title>Adaptive strategies in a cosmopolitan and abundant soil bacterium.</title>
        <authorList>
            <person name="Carini P."/>
        </authorList>
    </citation>
    <scope>NUCLEOTIDE SEQUENCE [LARGE SCALE GENOMIC DNA]</scope>
    <source>
        <strain evidence="1 2">AZCC 1608</strain>
    </source>
</reference>
<proteinExistence type="predicted"/>
<dbReference type="RefSeq" id="WP_334478117.1">
    <property type="nucleotide sequence ID" value="NZ_JAZHRV010000001.1"/>
</dbReference>
<evidence type="ECO:0000313" key="1">
    <source>
        <dbReference type="EMBL" id="MEH2553597.1"/>
    </source>
</evidence>
<comment type="caution">
    <text evidence="1">The sequence shown here is derived from an EMBL/GenBank/DDBJ whole genome shotgun (WGS) entry which is preliminary data.</text>
</comment>
<evidence type="ECO:0000313" key="2">
    <source>
        <dbReference type="Proteomes" id="UP001364224"/>
    </source>
</evidence>
<keyword evidence="2" id="KW-1185">Reference proteome</keyword>
<name>A0ABU8B604_9BRAD</name>
<gene>
    <name evidence="1" type="ORF">V1286_001126</name>
</gene>
<sequence>MTDTEKRMADFFTLAERYCELGRLLPSEDDLALDHGEAAIAEAKLVLDEMAKTKAEMDALLERKN</sequence>
<protein>
    <recommendedName>
        <fullName evidence="3">Phage protein</fullName>
    </recommendedName>
</protein>
<dbReference type="Proteomes" id="UP001364224">
    <property type="component" value="Unassembled WGS sequence"/>
</dbReference>